<dbReference type="EMBL" id="ML178825">
    <property type="protein sequence ID" value="TFL01251.1"/>
    <property type="molecule type" value="Genomic_DNA"/>
</dbReference>
<sequence>MKEHRHAPSPLMRIRRSRFFQPLLIAIGLTTFLLFIYRSTSSSSSSSSSSGTTSASEGGSKLTDYSHGGDVAYPPKWDKMAQWQKDLPQHDLNLPYPEGRTGRYLKFSSQIRYLGWNNCLNEMLMNNALAYDVGRAYVFNDYWWKHDYYPWPSATANQHDVRTPLNAIISGPTSGMPYDAGDPAPRSVHEDYWELACPPSERVIINTREVKKKAGPGEEVIIEGEGSAIWDAWKRKLKSVDGARCVEIVPAPREEDTVPQVFDLWFFGSVHSLSVWDRFRKSPVSRLLKTAGPVNSGIERNAHLFLPVGAASKIGPRDPFERMMAMHVRRGDYKQACDSLAAWNSTYYNWNLLPELPDHFPPPPGGGYGWNTPENIEKYMEHCLPEIPAIVKKARDSRDDYIRTMRAKRGGEGAMVDVMYLLTNDKSEWMMGLIEALRKDGWKNIKTSNDLELDQLQKDVNMAIDMDIARRAAVFIGNGWSSMSSNIVHRRVLDEHDPMGTRFW</sequence>
<evidence type="ECO:0000256" key="1">
    <source>
        <dbReference type="SAM" id="MobiDB-lite"/>
    </source>
</evidence>
<protein>
    <submittedName>
        <fullName evidence="3">Uncharacterized protein</fullName>
    </submittedName>
</protein>
<feature type="transmembrane region" description="Helical" evidence="2">
    <location>
        <begin position="20"/>
        <end position="37"/>
    </location>
</feature>
<feature type="compositionally biased region" description="Low complexity" evidence="1">
    <location>
        <begin position="41"/>
        <end position="60"/>
    </location>
</feature>
<dbReference type="Gene3D" id="3.40.50.11350">
    <property type="match status" value="1"/>
</dbReference>
<organism evidence="3 4">
    <name type="scientific">Pterulicium gracile</name>
    <dbReference type="NCBI Taxonomy" id="1884261"/>
    <lineage>
        <taxon>Eukaryota</taxon>
        <taxon>Fungi</taxon>
        <taxon>Dikarya</taxon>
        <taxon>Basidiomycota</taxon>
        <taxon>Agaricomycotina</taxon>
        <taxon>Agaricomycetes</taxon>
        <taxon>Agaricomycetidae</taxon>
        <taxon>Agaricales</taxon>
        <taxon>Pleurotineae</taxon>
        <taxon>Pterulaceae</taxon>
        <taxon>Pterulicium</taxon>
    </lineage>
</organism>
<dbReference type="Proteomes" id="UP000305067">
    <property type="component" value="Unassembled WGS sequence"/>
</dbReference>
<keyword evidence="2" id="KW-0812">Transmembrane</keyword>
<name>A0A5C3QLA4_9AGAR</name>
<proteinExistence type="predicted"/>
<keyword evidence="2" id="KW-0472">Membrane</keyword>
<keyword evidence="4" id="KW-1185">Reference proteome</keyword>
<dbReference type="OrthoDB" id="2559662at2759"/>
<accession>A0A5C3QLA4</accession>
<evidence type="ECO:0000313" key="4">
    <source>
        <dbReference type="Proteomes" id="UP000305067"/>
    </source>
</evidence>
<feature type="region of interest" description="Disordered" evidence="1">
    <location>
        <begin position="41"/>
        <end position="63"/>
    </location>
</feature>
<keyword evidence="2" id="KW-1133">Transmembrane helix</keyword>
<evidence type="ECO:0000313" key="3">
    <source>
        <dbReference type="EMBL" id="TFL01251.1"/>
    </source>
</evidence>
<dbReference type="CDD" id="cd11296">
    <property type="entry name" value="O-FucT_like"/>
    <property type="match status" value="1"/>
</dbReference>
<evidence type="ECO:0000256" key="2">
    <source>
        <dbReference type="SAM" id="Phobius"/>
    </source>
</evidence>
<gene>
    <name evidence="3" type="ORF">BDV98DRAFT_567796</name>
</gene>
<dbReference type="AlphaFoldDB" id="A0A5C3QLA4"/>
<reference evidence="3 4" key="1">
    <citation type="journal article" date="2019" name="Nat. Ecol. Evol.">
        <title>Megaphylogeny resolves global patterns of mushroom evolution.</title>
        <authorList>
            <person name="Varga T."/>
            <person name="Krizsan K."/>
            <person name="Foldi C."/>
            <person name="Dima B."/>
            <person name="Sanchez-Garcia M."/>
            <person name="Sanchez-Ramirez S."/>
            <person name="Szollosi G.J."/>
            <person name="Szarkandi J.G."/>
            <person name="Papp V."/>
            <person name="Albert L."/>
            <person name="Andreopoulos W."/>
            <person name="Angelini C."/>
            <person name="Antonin V."/>
            <person name="Barry K.W."/>
            <person name="Bougher N.L."/>
            <person name="Buchanan P."/>
            <person name="Buyck B."/>
            <person name="Bense V."/>
            <person name="Catcheside P."/>
            <person name="Chovatia M."/>
            <person name="Cooper J."/>
            <person name="Damon W."/>
            <person name="Desjardin D."/>
            <person name="Finy P."/>
            <person name="Geml J."/>
            <person name="Haridas S."/>
            <person name="Hughes K."/>
            <person name="Justo A."/>
            <person name="Karasinski D."/>
            <person name="Kautmanova I."/>
            <person name="Kiss B."/>
            <person name="Kocsube S."/>
            <person name="Kotiranta H."/>
            <person name="LaButti K.M."/>
            <person name="Lechner B.E."/>
            <person name="Liimatainen K."/>
            <person name="Lipzen A."/>
            <person name="Lukacs Z."/>
            <person name="Mihaltcheva S."/>
            <person name="Morgado L.N."/>
            <person name="Niskanen T."/>
            <person name="Noordeloos M.E."/>
            <person name="Ohm R.A."/>
            <person name="Ortiz-Santana B."/>
            <person name="Ovrebo C."/>
            <person name="Racz N."/>
            <person name="Riley R."/>
            <person name="Savchenko A."/>
            <person name="Shiryaev A."/>
            <person name="Soop K."/>
            <person name="Spirin V."/>
            <person name="Szebenyi C."/>
            <person name="Tomsovsky M."/>
            <person name="Tulloss R.E."/>
            <person name="Uehling J."/>
            <person name="Grigoriev I.V."/>
            <person name="Vagvolgyi C."/>
            <person name="Papp T."/>
            <person name="Martin F.M."/>
            <person name="Miettinen O."/>
            <person name="Hibbett D.S."/>
            <person name="Nagy L.G."/>
        </authorList>
    </citation>
    <scope>NUCLEOTIDE SEQUENCE [LARGE SCALE GENOMIC DNA]</scope>
    <source>
        <strain evidence="3 4">CBS 309.79</strain>
    </source>
</reference>